<accession>A0ABD1PE23</accession>
<comment type="caution">
    <text evidence="2">The sequence shown here is derived from an EMBL/GenBank/DDBJ whole genome shotgun (WGS) entry which is preliminary data.</text>
</comment>
<dbReference type="EMBL" id="JBFOLK010000014">
    <property type="protein sequence ID" value="KAL2461902.1"/>
    <property type="molecule type" value="Genomic_DNA"/>
</dbReference>
<gene>
    <name evidence="2" type="ORF">Adt_45322</name>
</gene>
<organism evidence="2 3">
    <name type="scientific">Abeliophyllum distichum</name>
    <dbReference type="NCBI Taxonomy" id="126358"/>
    <lineage>
        <taxon>Eukaryota</taxon>
        <taxon>Viridiplantae</taxon>
        <taxon>Streptophyta</taxon>
        <taxon>Embryophyta</taxon>
        <taxon>Tracheophyta</taxon>
        <taxon>Spermatophyta</taxon>
        <taxon>Magnoliopsida</taxon>
        <taxon>eudicotyledons</taxon>
        <taxon>Gunneridae</taxon>
        <taxon>Pentapetalae</taxon>
        <taxon>asterids</taxon>
        <taxon>lamiids</taxon>
        <taxon>Lamiales</taxon>
        <taxon>Oleaceae</taxon>
        <taxon>Forsythieae</taxon>
        <taxon>Abeliophyllum</taxon>
    </lineage>
</organism>
<keyword evidence="3" id="KW-1185">Reference proteome</keyword>
<name>A0ABD1PE23_9LAMI</name>
<feature type="region of interest" description="Disordered" evidence="1">
    <location>
        <begin position="1"/>
        <end position="25"/>
    </location>
</feature>
<protein>
    <submittedName>
        <fullName evidence="2">Transcription factor TCP9</fullName>
    </submittedName>
</protein>
<proteinExistence type="predicted"/>
<evidence type="ECO:0000256" key="1">
    <source>
        <dbReference type="SAM" id="MobiDB-lite"/>
    </source>
</evidence>
<dbReference type="AlphaFoldDB" id="A0ABD1PE23"/>
<dbReference type="Proteomes" id="UP001604336">
    <property type="component" value="Unassembled WGS sequence"/>
</dbReference>
<evidence type="ECO:0000313" key="2">
    <source>
        <dbReference type="EMBL" id="KAL2461902.1"/>
    </source>
</evidence>
<sequence>MSVNSTLKIPTTSSTAATTPTDEGHSIWNSKCSTNSEFVDINTISYKTSDTNSILTTTNLAIISTNSSMSAPLMSTVPTPAHTLVPLITMWAIPAATPNASPNFFIIP</sequence>
<reference evidence="3" key="1">
    <citation type="submission" date="2024-07" db="EMBL/GenBank/DDBJ databases">
        <title>Two chromosome-level genome assemblies of Korean endemic species Abeliophyllum distichum and Forsythia ovata (Oleaceae).</title>
        <authorList>
            <person name="Jang H."/>
        </authorList>
    </citation>
    <scope>NUCLEOTIDE SEQUENCE [LARGE SCALE GENOMIC DNA]</scope>
</reference>
<evidence type="ECO:0000313" key="3">
    <source>
        <dbReference type="Proteomes" id="UP001604336"/>
    </source>
</evidence>
<feature type="compositionally biased region" description="Low complexity" evidence="1">
    <location>
        <begin position="10"/>
        <end position="21"/>
    </location>
</feature>